<dbReference type="PANTHER" id="PTHR43394">
    <property type="entry name" value="ATP-DEPENDENT PERMEASE MDL1, MITOCHONDRIAL"/>
    <property type="match status" value="1"/>
</dbReference>
<dbReference type="SMART" id="SM00382">
    <property type="entry name" value="AAA"/>
    <property type="match status" value="1"/>
</dbReference>
<feature type="transmembrane region" description="Helical" evidence="7">
    <location>
        <begin position="158"/>
        <end position="176"/>
    </location>
</feature>
<keyword evidence="3" id="KW-0547">Nucleotide-binding</keyword>
<accession>A0A1G8SRP5</accession>
<keyword evidence="2 7" id="KW-0812">Transmembrane</keyword>
<dbReference type="Proteomes" id="UP000183255">
    <property type="component" value="Unassembled WGS sequence"/>
</dbReference>
<dbReference type="GO" id="GO:0016887">
    <property type="term" value="F:ATP hydrolysis activity"/>
    <property type="evidence" value="ECO:0007669"/>
    <property type="project" value="InterPro"/>
</dbReference>
<feature type="domain" description="ABC transmembrane type-1" evidence="9">
    <location>
        <begin position="17"/>
        <end position="299"/>
    </location>
</feature>
<gene>
    <name evidence="10" type="ORF">SAMN05421804_11354</name>
</gene>
<proteinExistence type="predicted"/>
<evidence type="ECO:0000256" key="2">
    <source>
        <dbReference type="ARBA" id="ARBA00022692"/>
    </source>
</evidence>
<dbReference type="EMBL" id="FNDZ01000013">
    <property type="protein sequence ID" value="SDJ31891.1"/>
    <property type="molecule type" value="Genomic_DNA"/>
</dbReference>
<dbReference type="AlphaFoldDB" id="A0A1G8SRP5"/>
<dbReference type="GO" id="GO:0015421">
    <property type="term" value="F:ABC-type oligopeptide transporter activity"/>
    <property type="evidence" value="ECO:0007669"/>
    <property type="project" value="TreeGrafter"/>
</dbReference>
<keyword evidence="5 7" id="KW-1133">Transmembrane helix</keyword>
<dbReference type="GO" id="GO:0005886">
    <property type="term" value="C:plasma membrane"/>
    <property type="evidence" value="ECO:0007669"/>
    <property type="project" value="UniProtKB-SubCell"/>
</dbReference>
<keyword evidence="6 7" id="KW-0472">Membrane</keyword>
<dbReference type="CDD" id="cd18549">
    <property type="entry name" value="ABC_6TM_YwjA_like"/>
    <property type="match status" value="1"/>
</dbReference>
<evidence type="ECO:0000256" key="3">
    <source>
        <dbReference type="ARBA" id="ARBA00022741"/>
    </source>
</evidence>
<evidence type="ECO:0000256" key="6">
    <source>
        <dbReference type="ARBA" id="ARBA00023136"/>
    </source>
</evidence>
<feature type="domain" description="ABC transporter" evidence="8">
    <location>
        <begin position="333"/>
        <end position="567"/>
    </location>
</feature>
<evidence type="ECO:0000256" key="5">
    <source>
        <dbReference type="ARBA" id="ARBA00022989"/>
    </source>
</evidence>
<dbReference type="InterPro" id="IPR036640">
    <property type="entry name" value="ABC1_TM_sf"/>
</dbReference>
<feature type="transmembrane region" description="Helical" evidence="7">
    <location>
        <begin position="14"/>
        <end position="36"/>
    </location>
</feature>
<evidence type="ECO:0000259" key="8">
    <source>
        <dbReference type="PROSITE" id="PS50893"/>
    </source>
</evidence>
<dbReference type="Gene3D" id="3.40.50.300">
    <property type="entry name" value="P-loop containing nucleotide triphosphate hydrolases"/>
    <property type="match status" value="1"/>
</dbReference>
<dbReference type="InterPro" id="IPR017871">
    <property type="entry name" value="ABC_transporter-like_CS"/>
</dbReference>
<dbReference type="InterPro" id="IPR011527">
    <property type="entry name" value="ABC1_TM_dom"/>
</dbReference>
<dbReference type="InterPro" id="IPR003593">
    <property type="entry name" value="AAA+_ATPase"/>
</dbReference>
<dbReference type="InterPro" id="IPR003439">
    <property type="entry name" value="ABC_transporter-like_ATP-bd"/>
</dbReference>
<evidence type="ECO:0000313" key="11">
    <source>
        <dbReference type="Proteomes" id="UP000183255"/>
    </source>
</evidence>
<dbReference type="PROSITE" id="PS50893">
    <property type="entry name" value="ABC_TRANSPORTER_2"/>
    <property type="match status" value="1"/>
</dbReference>
<dbReference type="RefSeq" id="WP_031577448.1">
    <property type="nucleotide sequence ID" value="NZ_DAMAXS010000026.1"/>
</dbReference>
<dbReference type="InterPro" id="IPR027417">
    <property type="entry name" value="P-loop_NTPase"/>
</dbReference>
<dbReference type="Pfam" id="PF00005">
    <property type="entry name" value="ABC_tran"/>
    <property type="match status" value="1"/>
</dbReference>
<protein>
    <submittedName>
        <fullName evidence="10">ATP-binding cassette, subfamily B</fullName>
    </submittedName>
</protein>
<keyword evidence="4 10" id="KW-0067">ATP-binding</keyword>
<reference evidence="10 11" key="1">
    <citation type="submission" date="2016-10" db="EMBL/GenBank/DDBJ databases">
        <authorList>
            <person name="de Groot N.N."/>
        </authorList>
    </citation>
    <scope>NUCLEOTIDE SEQUENCE [LARGE SCALE GENOMIC DNA]</scope>
    <source>
        <strain evidence="10 11">CGMCC 1.5058</strain>
    </source>
</reference>
<dbReference type="FunFam" id="3.40.50.300:FF:000218">
    <property type="entry name" value="Multidrug ABC transporter ATP-binding protein"/>
    <property type="match status" value="1"/>
</dbReference>
<evidence type="ECO:0000256" key="4">
    <source>
        <dbReference type="ARBA" id="ARBA00022840"/>
    </source>
</evidence>
<feature type="transmembrane region" description="Helical" evidence="7">
    <location>
        <begin position="56"/>
        <end position="83"/>
    </location>
</feature>
<evidence type="ECO:0000256" key="7">
    <source>
        <dbReference type="SAM" id="Phobius"/>
    </source>
</evidence>
<dbReference type="Gene3D" id="1.20.1560.10">
    <property type="entry name" value="ABC transporter type 1, transmembrane domain"/>
    <property type="match status" value="1"/>
</dbReference>
<name>A0A1G8SRP5_9CLOT</name>
<dbReference type="SUPFAM" id="SSF52540">
    <property type="entry name" value="P-loop containing nucleoside triphosphate hydrolases"/>
    <property type="match status" value="1"/>
</dbReference>
<sequence>MIKQFISYYKPHKWLFILDMVAATFIAATDLIFPQITRTFINDILPNNDMERLVKVAIAMFFLYIFRFVMDYVVGFYGHLLGVKMEYDMRKDMFSHLQKLSFKYYDETKTGHIMSRLVNDLNEISELAHHGPEDIFISGLMLLGSFGLLLNVNVKLTLIVFTVVPFLVLFAVFYNSKMRRTFRQMREKLSDINAGLEDSISGVRVVKSFTNEDYEEKKFDEGNNAFKKLRTRSVRQLGIFSGGINFFSNILNLVTLAFGGYFLYLGEINTGDLFAYIIYMGIIIQPVKRLANFVEQFQRGMAGFRRFSEVMAIAPDIIDKENAEELRDVKGTVEFQDVAFSYGDREAVLKNINLMVDEGQTIAIVGPSGVGKTTMCNLIPRFYELSSGGIYIDGKNIQEVTMESLRGNIGIVQQDVFLFSGSVYENILYGNLEATKEEVIEATKKANAYEFIMDMPNGFDTYIGERGVKLSGGQKQRLSIARMFLKNPPILILDEATSSLDNKSEAVIQESINELAKDRTTFIIAHRMATIRNAERIIVLTENGIEEDGTHTELMKKRGEYFKLYNSQFKSADIA</sequence>
<dbReference type="PANTHER" id="PTHR43394:SF1">
    <property type="entry name" value="ATP-BINDING CASSETTE SUB-FAMILY B MEMBER 10, MITOCHONDRIAL"/>
    <property type="match status" value="1"/>
</dbReference>
<organism evidence="10 11">
    <name type="scientific">Proteiniclasticum ruminis</name>
    <dbReference type="NCBI Taxonomy" id="398199"/>
    <lineage>
        <taxon>Bacteria</taxon>
        <taxon>Bacillati</taxon>
        <taxon>Bacillota</taxon>
        <taxon>Clostridia</taxon>
        <taxon>Eubacteriales</taxon>
        <taxon>Clostridiaceae</taxon>
        <taxon>Proteiniclasticum</taxon>
    </lineage>
</organism>
<feature type="transmembrane region" description="Helical" evidence="7">
    <location>
        <begin position="237"/>
        <end position="261"/>
    </location>
</feature>
<dbReference type="PROSITE" id="PS00211">
    <property type="entry name" value="ABC_TRANSPORTER_1"/>
    <property type="match status" value="1"/>
</dbReference>
<evidence type="ECO:0000256" key="1">
    <source>
        <dbReference type="ARBA" id="ARBA00004651"/>
    </source>
</evidence>
<dbReference type="InterPro" id="IPR039421">
    <property type="entry name" value="Type_1_exporter"/>
</dbReference>
<dbReference type="PROSITE" id="PS50929">
    <property type="entry name" value="ABC_TM1F"/>
    <property type="match status" value="1"/>
</dbReference>
<dbReference type="SUPFAM" id="SSF90123">
    <property type="entry name" value="ABC transporter transmembrane region"/>
    <property type="match status" value="1"/>
</dbReference>
<evidence type="ECO:0000313" key="10">
    <source>
        <dbReference type="EMBL" id="SDJ31891.1"/>
    </source>
</evidence>
<dbReference type="Pfam" id="PF00664">
    <property type="entry name" value="ABC_membrane"/>
    <property type="match status" value="1"/>
</dbReference>
<comment type="subcellular location">
    <subcellularLocation>
        <location evidence="1">Cell membrane</location>
        <topology evidence="1">Multi-pass membrane protein</topology>
    </subcellularLocation>
</comment>
<evidence type="ECO:0000259" key="9">
    <source>
        <dbReference type="PROSITE" id="PS50929"/>
    </source>
</evidence>
<dbReference type="GO" id="GO:0005524">
    <property type="term" value="F:ATP binding"/>
    <property type="evidence" value="ECO:0007669"/>
    <property type="project" value="UniProtKB-KW"/>
</dbReference>